<keyword evidence="1 5" id="KW-0479">Metal-binding</keyword>
<dbReference type="InterPro" id="IPR045877">
    <property type="entry name" value="ZFP36-like"/>
</dbReference>
<dbReference type="FunFam" id="4.10.1000.10:FF:000003">
    <property type="entry name" value="Zinc finger CCCH domain-containing protein"/>
    <property type="match status" value="1"/>
</dbReference>
<accession>A0A1D1ZB73</accession>
<feature type="zinc finger region" description="C3H1-type" evidence="5">
    <location>
        <begin position="147"/>
        <end position="175"/>
    </location>
</feature>
<feature type="compositionally biased region" description="Basic and acidic residues" evidence="6">
    <location>
        <begin position="1"/>
        <end position="12"/>
    </location>
</feature>
<feature type="zinc finger region" description="C3H1-type" evidence="5">
    <location>
        <begin position="41"/>
        <end position="69"/>
    </location>
</feature>
<evidence type="ECO:0000256" key="3">
    <source>
        <dbReference type="ARBA" id="ARBA00022771"/>
    </source>
</evidence>
<dbReference type="SMART" id="SM00356">
    <property type="entry name" value="ZnF_C3H1"/>
    <property type="match status" value="3"/>
</dbReference>
<keyword evidence="3 5" id="KW-0863">Zinc-finger</keyword>
<dbReference type="AlphaFoldDB" id="A0A1D1ZB73"/>
<keyword evidence="2" id="KW-0677">Repeat</keyword>
<dbReference type="GO" id="GO:0003729">
    <property type="term" value="F:mRNA binding"/>
    <property type="evidence" value="ECO:0007669"/>
    <property type="project" value="InterPro"/>
</dbReference>
<dbReference type="PANTHER" id="PTHR12547">
    <property type="entry name" value="CCCH ZINC FINGER/TIS11-RELATED"/>
    <property type="match status" value="1"/>
</dbReference>
<evidence type="ECO:0000313" key="8">
    <source>
        <dbReference type="EMBL" id="JAT64189.1"/>
    </source>
</evidence>
<evidence type="ECO:0000259" key="7">
    <source>
        <dbReference type="PROSITE" id="PS50103"/>
    </source>
</evidence>
<dbReference type="InterPro" id="IPR036855">
    <property type="entry name" value="Znf_CCCH_sf"/>
</dbReference>
<evidence type="ECO:0000256" key="1">
    <source>
        <dbReference type="ARBA" id="ARBA00022723"/>
    </source>
</evidence>
<dbReference type="GO" id="GO:0051252">
    <property type="term" value="P:regulation of RNA metabolic process"/>
    <property type="evidence" value="ECO:0007669"/>
    <property type="project" value="UniProtKB-ARBA"/>
</dbReference>
<evidence type="ECO:0000256" key="4">
    <source>
        <dbReference type="ARBA" id="ARBA00022833"/>
    </source>
</evidence>
<dbReference type="Gene3D" id="4.10.1000.10">
    <property type="entry name" value="Zinc finger, CCCH-type"/>
    <property type="match status" value="2"/>
</dbReference>
<feature type="domain" description="C3H1-type" evidence="7">
    <location>
        <begin position="147"/>
        <end position="175"/>
    </location>
</feature>
<dbReference type="GO" id="GO:0010468">
    <property type="term" value="P:regulation of gene expression"/>
    <property type="evidence" value="ECO:0007669"/>
    <property type="project" value="UniProtKB-ARBA"/>
</dbReference>
<feature type="compositionally biased region" description="Low complexity" evidence="6">
    <location>
        <begin position="24"/>
        <end position="36"/>
    </location>
</feature>
<evidence type="ECO:0000256" key="5">
    <source>
        <dbReference type="PROSITE-ProRule" id="PRU00723"/>
    </source>
</evidence>
<gene>
    <name evidence="8" type="primary">Os02g0194200_1</name>
    <name evidence="8" type="ORF">g.46947</name>
</gene>
<keyword evidence="4 5" id="KW-0862">Zinc</keyword>
<dbReference type="PROSITE" id="PS50103">
    <property type="entry name" value="ZF_C3H1"/>
    <property type="match status" value="3"/>
</dbReference>
<sequence>MEPLTKRSRSEFDGPGYGEPPQPAQQQQQEWCPAIQQGGGGGGDAECRHFNTPEGCPYGSSCRFRHVPNDGRDPGQPGLSFGGKPKPCMKFFSTSGCPFGESCHFLHYVPGGLSSLGLAPVVSFTAASASQRKPAGPSGDPTVTVSGYKTKLCNRFNTAEGCRFGDRCHFAHGEQELRLPHNMPRGKWPMGDGSMGTAPPSFINGNINFSNPSYPAPAGIVSHSNFQGYGGPNTSNAAGTTDVSATYQAGPASENVQVY</sequence>
<dbReference type="GO" id="GO:0008270">
    <property type="term" value="F:zinc ion binding"/>
    <property type="evidence" value="ECO:0007669"/>
    <property type="project" value="UniProtKB-KW"/>
</dbReference>
<dbReference type="SUPFAM" id="SSF90229">
    <property type="entry name" value="CCCH zinc finger"/>
    <property type="match status" value="3"/>
</dbReference>
<proteinExistence type="predicted"/>
<dbReference type="Pfam" id="PF00642">
    <property type="entry name" value="zf-CCCH"/>
    <property type="match status" value="2"/>
</dbReference>
<evidence type="ECO:0000256" key="6">
    <source>
        <dbReference type="SAM" id="MobiDB-lite"/>
    </source>
</evidence>
<evidence type="ECO:0000256" key="2">
    <source>
        <dbReference type="ARBA" id="ARBA00022737"/>
    </source>
</evidence>
<feature type="zinc finger region" description="C3H1-type" evidence="5">
    <location>
        <begin position="82"/>
        <end position="110"/>
    </location>
</feature>
<reference evidence="8" key="1">
    <citation type="submission" date="2015-07" db="EMBL/GenBank/DDBJ databases">
        <title>Transcriptome Assembly of Anthurium amnicola.</title>
        <authorList>
            <person name="Suzuki J."/>
        </authorList>
    </citation>
    <scope>NUCLEOTIDE SEQUENCE</scope>
</reference>
<feature type="domain" description="C3H1-type" evidence="7">
    <location>
        <begin position="82"/>
        <end position="110"/>
    </location>
</feature>
<dbReference type="InterPro" id="IPR000571">
    <property type="entry name" value="Znf_CCCH"/>
</dbReference>
<dbReference type="EMBL" id="GDJX01003747">
    <property type="protein sequence ID" value="JAT64189.1"/>
    <property type="molecule type" value="Transcribed_RNA"/>
</dbReference>
<protein>
    <submittedName>
        <fullName evidence="8">Zinc finger CCCH domain-containing protein 14</fullName>
    </submittedName>
</protein>
<name>A0A1D1ZB73_9ARAE</name>
<feature type="domain" description="C3H1-type" evidence="7">
    <location>
        <begin position="41"/>
        <end position="69"/>
    </location>
</feature>
<organism evidence="8">
    <name type="scientific">Anthurium amnicola</name>
    <dbReference type="NCBI Taxonomy" id="1678845"/>
    <lineage>
        <taxon>Eukaryota</taxon>
        <taxon>Viridiplantae</taxon>
        <taxon>Streptophyta</taxon>
        <taxon>Embryophyta</taxon>
        <taxon>Tracheophyta</taxon>
        <taxon>Spermatophyta</taxon>
        <taxon>Magnoliopsida</taxon>
        <taxon>Liliopsida</taxon>
        <taxon>Araceae</taxon>
        <taxon>Pothoideae</taxon>
        <taxon>Potheae</taxon>
        <taxon>Anthurium</taxon>
    </lineage>
</organism>
<feature type="region of interest" description="Disordered" evidence="6">
    <location>
        <begin position="1"/>
        <end position="49"/>
    </location>
</feature>
<dbReference type="Pfam" id="PF14608">
    <property type="entry name" value="zf-CCCH_2"/>
    <property type="match status" value="1"/>
</dbReference>
<dbReference type="PANTHER" id="PTHR12547:SF18">
    <property type="entry name" value="PROTEIN TIS11"/>
    <property type="match status" value="1"/>
</dbReference>